<evidence type="ECO:0000313" key="7">
    <source>
        <dbReference type="EMBL" id="GIH42504.1"/>
    </source>
</evidence>
<evidence type="ECO:0000256" key="3">
    <source>
        <dbReference type="ARBA" id="ARBA00023125"/>
    </source>
</evidence>
<evidence type="ECO:0000256" key="4">
    <source>
        <dbReference type="ARBA" id="ARBA00023163"/>
    </source>
</evidence>
<dbReference type="Gene3D" id="1.10.357.10">
    <property type="entry name" value="Tetracycline Repressor, domain 2"/>
    <property type="match status" value="1"/>
</dbReference>
<dbReference type="Pfam" id="PF13977">
    <property type="entry name" value="TetR_C_6"/>
    <property type="match status" value="1"/>
</dbReference>
<dbReference type="InterPro" id="IPR009057">
    <property type="entry name" value="Homeodomain-like_sf"/>
</dbReference>
<dbReference type="RefSeq" id="WP_204059713.1">
    <property type="nucleotide sequence ID" value="NZ_BAAAGP010000006.1"/>
</dbReference>
<dbReference type="PROSITE" id="PS50977">
    <property type="entry name" value="HTH_TETR_2"/>
    <property type="match status" value="1"/>
</dbReference>
<dbReference type="InterPro" id="IPR001647">
    <property type="entry name" value="HTH_TetR"/>
</dbReference>
<protein>
    <recommendedName>
        <fullName evidence="6">HTH tetR-type domain-containing protein</fullName>
    </recommendedName>
</protein>
<dbReference type="InterPro" id="IPR036271">
    <property type="entry name" value="Tet_transcr_reg_TetR-rel_C_sf"/>
</dbReference>
<comment type="caution">
    <text evidence="7">The sequence shown here is derived from an EMBL/GenBank/DDBJ whole genome shotgun (WGS) entry which is preliminary data.</text>
</comment>
<keyword evidence="1" id="KW-0678">Repressor</keyword>
<feature type="DNA-binding region" description="H-T-H motif" evidence="5">
    <location>
        <begin position="31"/>
        <end position="50"/>
    </location>
</feature>
<name>A0ABQ4G649_9ACTN</name>
<dbReference type="SUPFAM" id="SSF46689">
    <property type="entry name" value="Homeodomain-like"/>
    <property type="match status" value="1"/>
</dbReference>
<dbReference type="PANTHER" id="PTHR30055:SF228">
    <property type="entry name" value="TRANSCRIPTIONAL REGULATOR-RELATED"/>
    <property type="match status" value="1"/>
</dbReference>
<evidence type="ECO:0000256" key="1">
    <source>
        <dbReference type="ARBA" id="ARBA00022491"/>
    </source>
</evidence>
<feature type="domain" description="HTH tetR-type" evidence="6">
    <location>
        <begin position="8"/>
        <end position="68"/>
    </location>
</feature>
<accession>A0ABQ4G649</accession>
<keyword evidence="2" id="KW-0805">Transcription regulation</keyword>
<evidence type="ECO:0000259" key="6">
    <source>
        <dbReference type="PROSITE" id="PS50977"/>
    </source>
</evidence>
<dbReference type="SUPFAM" id="SSF48498">
    <property type="entry name" value="Tetracyclin repressor-like, C-terminal domain"/>
    <property type="match status" value="1"/>
</dbReference>
<dbReference type="Proteomes" id="UP000603904">
    <property type="component" value="Unassembled WGS sequence"/>
</dbReference>
<dbReference type="InterPro" id="IPR050109">
    <property type="entry name" value="HTH-type_TetR-like_transc_reg"/>
</dbReference>
<proteinExistence type="predicted"/>
<evidence type="ECO:0000256" key="5">
    <source>
        <dbReference type="PROSITE-ProRule" id="PRU00335"/>
    </source>
</evidence>
<sequence length="200" mass="21327">MPKVVDHEARRSRLVDAVWALAVRDGLEGVSLRKVAAEAGVSMGQVQHYYPSMEELVRDALRRAVQAVDARVAQTIGAIGAATPEDVLRTCLRALIGLDAEGTRLLRFSLAVLGRTMSDPEMTRVLAPPDEHLLSFTADLIAAARAARGNAGDGERDDRMEADICWTLATALGVDVAVGQRSAEGAAAVLDHHLDRLLGG</sequence>
<dbReference type="Pfam" id="PF00440">
    <property type="entry name" value="TetR_N"/>
    <property type="match status" value="1"/>
</dbReference>
<gene>
    <name evidence="7" type="ORF">Mco01_55040</name>
</gene>
<dbReference type="InterPro" id="IPR039538">
    <property type="entry name" value="BetI_C"/>
</dbReference>
<organism evidence="7 8">
    <name type="scientific">Microbispora corallina</name>
    <dbReference type="NCBI Taxonomy" id="83302"/>
    <lineage>
        <taxon>Bacteria</taxon>
        <taxon>Bacillati</taxon>
        <taxon>Actinomycetota</taxon>
        <taxon>Actinomycetes</taxon>
        <taxon>Streptosporangiales</taxon>
        <taxon>Streptosporangiaceae</taxon>
        <taxon>Microbispora</taxon>
    </lineage>
</organism>
<keyword evidence="3 5" id="KW-0238">DNA-binding</keyword>
<evidence type="ECO:0000256" key="2">
    <source>
        <dbReference type="ARBA" id="ARBA00023015"/>
    </source>
</evidence>
<keyword evidence="8" id="KW-1185">Reference proteome</keyword>
<dbReference type="EMBL" id="BOOC01000031">
    <property type="protein sequence ID" value="GIH42504.1"/>
    <property type="molecule type" value="Genomic_DNA"/>
</dbReference>
<evidence type="ECO:0000313" key="8">
    <source>
        <dbReference type="Proteomes" id="UP000603904"/>
    </source>
</evidence>
<dbReference type="PANTHER" id="PTHR30055">
    <property type="entry name" value="HTH-TYPE TRANSCRIPTIONAL REGULATOR RUTR"/>
    <property type="match status" value="1"/>
</dbReference>
<keyword evidence="4" id="KW-0804">Transcription</keyword>
<reference evidence="7 8" key="1">
    <citation type="submission" date="2021-01" db="EMBL/GenBank/DDBJ databases">
        <title>Whole genome shotgun sequence of Microbispora corallina NBRC 16416.</title>
        <authorList>
            <person name="Komaki H."/>
            <person name="Tamura T."/>
        </authorList>
    </citation>
    <scope>NUCLEOTIDE SEQUENCE [LARGE SCALE GENOMIC DNA]</scope>
    <source>
        <strain evidence="7 8">NBRC 16416</strain>
    </source>
</reference>